<keyword evidence="2" id="KW-1185">Reference proteome</keyword>
<sequence length="84" mass="9214">MLKSHMAPPCGAVGVKLQLSVLGLDGLCFFQNMFEEPHQSFTPWNSCTISSLSSMLRTTGLCVSLTLMTSPLSLVAFWEECSLR</sequence>
<dbReference type="AlphaFoldDB" id="A0A0S3T7F9"/>
<dbReference type="Proteomes" id="UP000291084">
    <property type="component" value="Chromosome 11"/>
</dbReference>
<gene>
    <name evidence="1" type="primary">Vigan.11G032900</name>
    <name evidence="1" type="ORF">VIGAN_11032900</name>
</gene>
<accession>A0A0S3T7F9</accession>
<reference evidence="1 2" key="1">
    <citation type="journal article" date="2015" name="Sci. Rep.">
        <title>The power of single molecule real-time sequencing technology in the de novo assembly of a eukaryotic genome.</title>
        <authorList>
            <person name="Sakai H."/>
            <person name="Naito K."/>
            <person name="Ogiso-Tanaka E."/>
            <person name="Takahashi Y."/>
            <person name="Iseki K."/>
            <person name="Muto C."/>
            <person name="Satou K."/>
            <person name="Teruya K."/>
            <person name="Shiroma A."/>
            <person name="Shimoji M."/>
            <person name="Hirano T."/>
            <person name="Itoh T."/>
            <person name="Kaga A."/>
            <person name="Tomooka N."/>
        </authorList>
    </citation>
    <scope>NUCLEOTIDE SEQUENCE [LARGE SCALE GENOMIC DNA]</scope>
    <source>
        <strain evidence="2">cv. Shumari</strain>
    </source>
</reference>
<dbReference type="EMBL" id="AP015044">
    <property type="protein sequence ID" value="BAU01160.1"/>
    <property type="molecule type" value="Genomic_DNA"/>
</dbReference>
<evidence type="ECO:0000313" key="2">
    <source>
        <dbReference type="Proteomes" id="UP000291084"/>
    </source>
</evidence>
<protein>
    <submittedName>
        <fullName evidence="1">Uncharacterized protein</fullName>
    </submittedName>
</protein>
<evidence type="ECO:0000313" key="1">
    <source>
        <dbReference type="EMBL" id="BAU01160.1"/>
    </source>
</evidence>
<proteinExistence type="predicted"/>
<name>A0A0S3T7F9_PHAAN</name>
<organism evidence="1 2">
    <name type="scientific">Vigna angularis var. angularis</name>
    <dbReference type="NCBI Taxonomy" id="157739"/>
    <lineage>
        <taxon>Eukaryota</taxon>
        <taxon>Viridiplantae</taxon>
        <taxon>Streptophyta</taxon>
        <taxon>Embryophyta</taxon>
        <taxon>Tracheophyta</taxon>
        <taxon>Spermatophyta</taxon>
        <taxon>Magnoliopsida</taxon>
        <taxon>eudicotyledons</taxon>
        <taxon>Gunneridae</taxon>
        <taxon>Pentapetalae</taxon>
        <taxon>rosids</taxon>
        <taxon>fabids</taxon>
        <taxon>Fabales</taxon>
        <taxon>Fabaceae</taxon>
        <taxon>Papilionoideae</taxon>
        <taxon>50 kb inversion clade</taxon>
        <taxon>NPAAA clade</taxon>
        <taxon>indigoferoid/millettioid clade</taxon>
        <taxon>Phaseoleae</taxon>
        <taxon>Vigna</taxon>
    </lineage>
</organism>